<name>A0A3P3YIK9_PLABS</name>
<dbReference type="GO" id="GO:0032259">
    <property type="term" value="P:methylation"/>
    <property type="evidence" value="ECO:0007669"/>
    <property type="project" value="UniProtKB-KW"/>
</dbReference>
<dbReference type="AlphaFoldDB" id="A0A3P3YIK9"/>
<dbReference type="EMBL" id="OVEO01000013">
    <property type="protein sequence ID" value="SPR00026.1"/>
    <property type="molecule type" value="Genomic_DNA"/>
</dbReference>
<dbReference type="Proteomes" id="UP000290189">
    <property type="component" value="Unassembled WGS sequence"/>
</dbReference>
<keyword evidence="1" id="KW-0489">Methyltransferase</keyword>
<reference evidence="5 6" key="1">
    <citation type="submission" date="2018-03" db="EMBL/GenBank/DDBJ databases">
        <authorList>
            <person name="Fogelqvist J."/>
        </authorList>
    </citation>
    <scope>NUCLEOTIDE SEQUENCE [LARGE SCALE GENOMIC DNA]</scope>
</reference>
<comment type="similarity">
    <text evidence="4">Belongs to the methyltransferase superfamily. METTL23 family.</text>
</comment>
<evidence type="ECO:0000256" key="3">
    <source>
        <dbReference type="ARBA" id="ARBA00022691"/>
    </source>
</evidence>
<dbReference type="GO" id="GO:0005737">
    <property type="term" value="C:cytoplasm"/>
    <property type="evidence" value="ECO:0007669"/>
    <property type="project" value="TreeGrafter"/>
</dbReference>
<accession>A0A3P3YIK9</accession>
<evidence type="ECO:0000256" key="2">
    <source>
        <dbReference type="ARBA" id="ARBA00022679"/>
    </source>
</evidence>
<dbReference type="Pfam" id="PF10294">
    <property type="entry name" value="Methyltransf_16"/>
    <property type="match status" value="1"/>
</dbReference>
<organism evidence="5 6">
    <name type="scientific">Plasmodiophora brassicae</name>
    <name type="common">Clubroot disease agent</name>
    <dbReference type="NCBI Taxonomy" id="37360"/>
    <lineage>
        <taxon>Eukaryota</taxon>
        <taxon>Sar</taxon>
        <taxon>Rhizaria</taxon>
        <taxon>Endomyxa</taxon>
        <taxon>Phytomyxea</taxon>
        <taxon>Plasmodiophorida</taxon>
        <taxon>Plasmodiophoridae</taxon>
        <taxon>Plasmodiophora</taxon>
    </lineage>
</organism>
<dbReference type="GO" id="GO:0008168">
    <property type="term" value="F:methyltransferase activity"/>
    <property type="evidence" value="ECO:0007669"/>
    <property type="project" value="UniProtKB-KW"/>
</dbReference>
<dbReference type="GO" id="GO:0005634">
    <property type="term" value="C:nucleus"/>
    <property type="evidence" value="ECO:0007669"/>
    <property type="project" value="TreeGrafter"/>
</dbReference>
<evidence type="ECO:0000256" key="1">
    <source>
        <dbReference type="ARBA" id="ARBA00022603"/>
    </source>
</evidence>
<dbReference type="SUPFAM" id="SSF53335">
    <property type="entry name" value="S-adenosyl-L-methionine-dependent methyltransferases"/>
    <property type="match status" value="1"/>
</dbReference>
<dbReference type="CDD" id="cd02440">
    <property type="entry name" value="AdoMet_MTases"/>
    <property type="match status" value="1"/>
</dbReference>
<evidence type="ECO:0008006" key="7">
    <source>
        <dbReference type="Google" id="ProtNLM"/>
    </source>
</evidence>
<protein>
    <recommendedName>
        <fullName evidence="7">FAM86 N-terminal domain-containing protein</fullName>
    </recommendedName>
</protein>
<dbReference type="PANTHER" id="PTHR14614:SF164">
    <property type="entry name" value="HISTONE-ARGININE METHYLTRANSFERASE METTL23"/>
    <property type="match status" value="1"/>
</dbReference>
<dbReference type="InterPro" id="IPR019410">
    <property type="entry name" value="Methyltransf_16"/>
</dbReference>
<dbReference type="InterPro" id="IPR029063">
    <property type="entry name" value="SAM-dependent_MTases_sf"/>
</dbReference>
<sequence length="351" mass="38046">MTCAACCPEAPRALRLAYPCADAVPLYGGRWSGYLRPRTPLRSQVSGLSHVRVMLFAARLDGLHTRLLSKRIADTDNDGAVLDDIDELISDAVASSSVERIDTLSKVCLPFLTALLSFAIDDPSKGEHLDRISSLVSRLSSSQGRSRTRSWSYSFGNVELHDADICDADLGSQTWESGVILARLIDEATVPVGGRVVLELGSGTGLAGIVASKRNARRIVMTDYHDGVIANIRHNLSLNGLTITDAVDVVAVDWRCPPALPDDFTVIVAADFCYDREAAGLVWACVAKYLSATDEGARFHAVVPFRPGFADEVAAFEALAPVNGFVLESSADVDAERMRHRYYVYKRGGKD</sequence>
<proteinExistence type="inferred from homology"/>
<evidence type="ECO:0000256" key="4">
    <source>
        <dbReference type="ARBA" id="ARBA00043988"/>
    </source>
</evidence>
<evidence type="ECO:0000313" key="6">
    <source>
        <dbReference type="Proteomes" id="UP000290189"/>
    </source>
</evidence>
<geneLocation type="mitochondrion" evidence="5"/>
<dbReference type="PANTHER" id="PTHR14614">
    <property type="entry name" value="HEPATOCELLULAR CARCINOMA-ASSOCIATED ANTIGEN"/>
    <property type="match status" value="1"/>
</dbReference>
<gene>
    <name evidence="5" type="ORF">PLBR_LOCUS7241</name>
</gene>
<keyword evidence="3" id="KW-0949">S-adenosyl-L-methionine</keyword>
<keyword evidence="2" id="KW-0808">Transferase</keyword>
<evidence type="ECO:0000313" key="5">
    <source>
        <dbReference type="EMBL" id="SPR00026.1"/>
    </source>
</evidence>
<dbReference type="Gene3D" id="3.40.50.150">
    <property type="entry name" value="Vaccinia Virus protein VP39"/>
    <property type="match status" value="1"/>
</dbReference>
<keyword evidence="5" id="KW-0496">Mitochondrion</keyword>